<sequence length="220" mass="22488">MLTGLLDLVLPPRCAGCGAAGACCAACIAEFTAPRRVRVPGRPVYALAEYQGAPRELVLAFKERGRHDLAGRLGGLLGAALAAVPEARADAGGTWWLVPAPSRRSASRRRGGEHVVRLARAAAAVRAAEGVPVAVAPALELAAGTRDSVGLAAAARRANLAGRVRPRPEGLPPPGTPVVLLDDVVTTGATAAECARVLARAGVRVAAVLALTSAAAQRWW</sequence>
<dbReference type="PANTHER" id="PTHR47505">
    <property type="entry name" value="DNA UTILIZATION PROTEIN YHGH"/>
    <property type="match status" value="1"/>
</dbReference>
<proteinExistence type="inferred from homology"/>
<organism evidence="2 3">
    <name type="scientific">Umezawaea tangerina</name>
    <dbReference type="NCBI Taxonomy" id="84725"/>
    <lineage>
        <taxon>Bacteria</taxon>
        <taxon>Bacillati</taxon>
        <taxon>Actinomycetota</taxon>
        <taxon>Actinomycetes</taxon>
        <taxon>Pseudonocardiales</taxon>
        <taxon>Pseudonocardiaceae</taxon>
        <taxon>Umezawaea</taxon>
    </lineage>
</organism>
<evidence type="ECO:0000256" key="1">
    <source>
        <dbReference type="ARBA" id="ARBA00008007"/>
    </source>
</evidence>
<name>A0A2T0TDZ5_9PSEU</name>
<evidence type="ECO:0000313" key="2">
    <source>
        <dbReference type="EMBL" id="PRY43871.1"/>
    </source>
</evidence>
<dbReference type="Proteomes" id="UP000239494">
    <property type="component" value="Unassembled WGS sequence"/>
</dbReference>
<dbReference type="GO" id="GO:0016757">
    <property type="term" value="F:glycosyltransferase activity"/>
    <property type="evidence" value="ECO:0007669"/>
    <property type="project" value="UniProtKB-KW"/>
</dbReference>
<dbReference type="RefSeq" id="WP_106187381.1">
    <property type="nucleotide sequence ID" value="NZ_PVTF01000003.1"/>
</dbReference>
<dbReference type="Gene3D" id="3.40.50.2020">
    <property type="match status" value="1"/>
</dbReference>
<keyword evidence="2" id="KW-0808">Transferase</keyword>
<gene>
    <name evidence="2" type="ORF">CLV43_103620</name>
</gene>
<dbReference type="InterPro" id="IPR000836">
    <property type="entry name" value="PRTase_dom"/>
</dbReference>
<dbReference type="EMBL" id="PVTF01000003">
    <property type="protein sequence ID" value="PRY43871.1"/>
    <property type="molecule type" value="Genomic_DNA"/>
</dbReference>
<evidence type="ECO:0000313" key="3">
    <source>
        <dbReference type="Proteomes" id="UP000239494"/>
    </source>
</evidence>
<keyword evidence="2" id="KW-0328">Glycosyltransferase</keyword>
<dbReference type="SUPFAM" id="SSF53271">
    <property type="entry name" value="PRTase-like"/>
    <property type="match status" value="1"/>
</dbReference>
<keyword evidence="3" id="KW-1185">Reference proteome</keyword>
<dbReference type="InterPro" id="IPR029057">
    <property type="entry name" value="PRTase-like"/>
</dbReference>
<comment type="similarity">
    <text evidence="1">Belongs to the ComF/GntX family.</text>
</comment>
<comment type="caution">
    <text evidence="2">The sequence shown here is derived from an EMBL/GenBank/DDBJ whole genome shotgun (WGS) entry which is preliminary data.</text>
</comment>
<dbReference type="InterPro" id="IPR051910">
    <property type="entry name" value="ComF/GntX_DNA_util-trans"/>
</dbReference>
<protein>
    <submittedName>
        <fullName evidence="2">Putative amidophosphoribosyltransferase</fullName>
    </submittedName>
</protein>
<accession>A0A2T0TDZ5</accession>
<dbReference type="CDD" id="cd06223">
    <property type="entry name" value="PRTases_typeI"/>
    <property type="match status" value="1"/>
</dbReference>
<dbReference type="PANTHER" id="PTHR47505:SF1">
    <property type="entry name" value="DNA UTILIZATION PROTEIN YHGH"/>
    <property type="match status" value="1"/>
</dbReference>
<reference evidence="2 3" key="1">
    <citation type="submission" date="2018-03" db="EMBL/GenBank/DDBJ databases">
        <title>Genomic Encyclopedia of Archaeal and Bacterial Type Strains, Phase II (KMG-II): from individual species to whole genera.</title>
        <authorList>
            <person name="Goeker M."/>
        </authorList>
    </citation>
    <scope>NUCLEOTIDE SEQUENCE [LARGE SCALE GENOMIC DNA]</scope>
    <source>
        <strain evidence="2 3">DSM 44720</strain>
    </source>
</reference>
<dbReference type="AlphaFoldDB" id="A0A2T0TDZ5"/>